<reference evidence="2" key="2">
    <citation type="submission" date="2025-08" db="UniProtKB">
        <authorList>
            <consortium name="Ensembl"/>
        </authorList>
    </citation>
    <scope>IDENTIFICATION</scope>
</reference>
<protein>
    <submittedName>
        <fullName evidence="2">Uncharacterized LOC100183096</fullName>
    </submittedName>
</protein>
<feature type="region of interest" description="Disordered" evidence="1">
    <location>
        <begin position="1"/>
        <end position="131"/>
    </location>
</feature>
<dbReference type="Proteomes" id="UP000008144">
    <property type="component" value="Unassembled WGS sequence"/>
</dbReference>
<proteinExistence type="predicted"/>
<sequence length="146" mass="16328">PDVLYEEFSGKVSKKPKAEEKVDKPKKQEEGKKTSKAKRSRTRKRKSSTPTPTKTPTPSPTAHEEEKAIEAVCPKQKNHEPMKDDSATQHTPPCDDAYRNNMIPNQQRALLPNGGAGDAPQPQEQSLFANNLETANPFFYTPHSFN</sequence>
<reference evidence="3" key="1">
    <citation type="journal article" date="2002" name="Science">
        <title>The draft genome of Ciona intestinalis: insights into chordate and vertebrate origins.</title>
        <authorList>
            <person name="Dehal P."/>
            <person name="Satou Y."/>
            <person name="Campbell R.K."/>
            <person name="Chapman J."/>
            <person name="Degnan B."/>
            <person name="De Tomaso A."/>
            <person name="Davidson B."/>
            <person name="Di Gregorio A."/>
            <person name="Gelpke M."/>
            <person name="Goodstein D.M."/>
            <person name="Harafuji N."/>
            <person name="Hastings K.E."/>
            <person name="Ho I."/>
            <person name="Hotta K."/>
            <person name="Huang W."/>
            <person name="Kawashima T."/>
            <person name="Lemaire P."/>
            <person name="Martinez D."/>
            <person name="Meinertzhagen I.A."/>
            <person name="Necula S."/>
            <person name="Nonaka M."/>
            <person name="Putnam N."/>
            <person name="Rash S."/>
            <person name="Saiga H."/>
            <person name="Satake M."/>
            <person name="Terry A."/>
            <person name="Yamada L."/>
            <person name="Wang H.G."/>
            <person name="Awazu S."/>
            <person name="Azumi K."/>
            <person name="Boore J."/>
            <person name="Branno M."/>
            <person name="Chin-Bow S."/>
            <person name="DeSantis R."/>
            <person name="Doyle S."/>
            <person name="Francino P."/>
            <person name="Keys D.N."/>
            <person name="Haga S."/>
            <person name="Hayashi H."/>
            <person name="Hino K."/>
            <person name="Imai K.S."/>
            <person name="Inaba K."/>
            <person name="Kano S."/>
            <person name="Kobayashi K."/>
            <person name="Kobayashi M."/>
            <person name="Lee B.I."/>
            <person name="Makabe K.W."/>
            <person name="Manohar C."/>
            <person name="Matassi G."/>
            <person name="Medina M."/>
            <person name="Mochizuki Y."/>
            <person name="Mount S."/>
            <person name="Morishita T."/>
            <person name="Miura S."/>
            <person name="Nakayama A."/>
            <person name="Nishizaka S."/>
            <person name="Nomoto H."/>
            <person name="Ohta F."/>
            <person name="Oishi K."/>
            <person name="Rigoutsos I."/>
            <person name="Sano M."/>
            <person name="Sasaki A."/>
            <person name="Sasakura Y."/>
            <person name="Shoguchi E."/>
            <person name="Shin-i T."/>
            <person name="Spagnuolo A."/>
            <person name="Stainier D."/>
            <person name="Suzuki M.M."/>
            <person name="Tassy O."/>
            <person name="Takatori N."/>
            <person name="Tokuoka M."/>
            <person name="Yagi K."/>
            <person name="Yoshizaki F."/>
            <person name="Wada S."/>
            <person name="Zhang C."/>
            <person name="Hyatt P.D."/>
            <person name="Larimer F."/>
            <person name="Detter C."/>
            <person name="Doggett N."/>
            <person name="Glavina T."/>
            <person name="Hawkins T."/>
            <person name="Richardson P."/>
            <person name="Lucas S."/>
            <person name="Kohara Y."/>
            <person name="Levine M."/>
            <person name="Satoh N."/>
            <person name="Rokhsar D.S."/>
        </authorList>
    </citation>
    <scope>NUCLEOTIDE SEQUENCE [LARGE SCALE GENOMIC DNA]</scope>
</reference>
<feature type="compositionally biased region" description="Basic and acidic residues" evidence="1">
    <location>
        <begin position="16"/>
        <end position="33"/>
    </location>
</feature>
<keyword evidence="3" id="KW-1185">Reference proteome</keyword>
<dbReference type="InParanoid" id="H2Y3C9"/>
<organism evidence="2 3">
    <name type="scientific">Ciona intestinalis</name>
    <name type="common">Transparent sea squirt</name>
    <name type="synonym">Ascidia intestinalis</name>
    <dbReference type="NCBI Taxonomy" id="7719"/>
    <lineage>
        <taxon>Eukaryota</taxon>
        <taxon>Metazoa</taxon>
        <taxon>Chordata</taxon>
        <taxon>Tunicata</taxon>
        <taxon>Ascidiacea</taxon>
        <taxon>Phlebobranchia</taxon>
        <taxon>Cionidae</taxon>
        <taxon>Ciona</taxon>
    </lineage>
</organism>
<feature type="compositionally biased region" description="Polar residues" evidence="1">
    <location>
        <begin position="122"/>
        <end position="131"/>
    </location>
</feature>
<name>H2Y3C9_CIOIN</name>
<dbReference type="AlphaFoldDB" id="H2Y3C9"/>
<feature type="compositionally biased region" description="Basic and acidic residues" evidence="1">
    <location>
        <begin position="77"/>
        <end position="87"/>
    </location>
</feature>
<dbReference type="Ensembl" id="ENSCINT00000034747.1">
    <property type="protein sequence ID" value="ENSCINP00000036414.1"/>
    <property type="gene ID" value="ENSCING00000023972.1"/>
</dbReference>
<gene>
    <name evidence="2" type="primary">LOC100183096</name>
</gene>
<reference evidence="2" key="3">
    <citation type="submission" date="2025-09" db="UniProtKB">
        <authorList>
            <consortium name="Ensembl"/>
        </authorList>
    </citation>
    <scope>IDENTIFICATION</scope>
</reference>
<evidence type="ECO:0000313" key="2">
    <source>
        <dbReference type="Ensembl" id="ENSCINP00000036414.1"/>
    </source>
</evidence>
<evidence type="ECO:0000313" key="3">
    <source>
        <dbReference type="Proteomes" id="UP000008144"/>
    </source>
</evidence>
<feature type="compositionally biased region" description="Basic residues" evidence="1">
    <location>
        <begin position="34"/>
        <end position="47"/>
    </location>
</feature>
<accession>H2Y3C9</accession>
<evidence type="ECO:0000256" key="1">
    <source>
        <dbReference type="SAM" id="MobiDB-lite"/>
    </source>
</evidence>
<dbReference type="HOGENOM" id="CLU_1781620_0_0_1"/>